<evidence type="ECO:0000313" key="3">
    <source>
        <dbReference type="Proteomes" id="UP000887222"/>
    </source>
</evidence>
<dbReference type="RefSeq" id="WP_220810470.1">
    <property type="nucleotide sequence ID" value="NZ_BPMK01000025.1"/>
</dbReference>
<dbReference type="Pfam" id="PF14090">
    <property type="entry name" value="HTH_39"/>
    <property type="match status" value="1"/>
</dbReference>
<dbReference type="EMBL" id="BPMK01000025">
    <property type="protein sequence ID" value="GIZ54061.1"/>
    <property type="molecule type" value="Genomic_DNA"/>
</dbReference>
<proteinExistence type="predicted"/>
<evidence type="ECO:0000313" key="2">
    <source>
        <dbReference type="EMBL" id="GIZ54061.1"/>
    </source>
</evidence>
<gene>
    <name evidence="2" type="ORF">NCCP691_40750</name>
</gene>
<organism evidence="2 3">
    <name type="scientific">Noviherbaspirillum aridicola</name>
    <dbReference type="NCBI Taxonomy" id="2849687"/>
    <lineage>
        <taxon>Bacteria</taxon>
        <taxon>Pseudomonadati</taxon>
        <taxon>Pseudomonadota</taxon>
        <taxon>Betaproteobacteria</taxon>
        <taxon>Burkholderiales</taxon>
        <taxon>Oxalobacteraceae</taxon>
        <taxon>Noviherbaspirillum</taxon>
    </lineage>
</organism>
<dbReference type="InterPro" id="IPR055245">
    <property type="entry name" value="HTH_proteobacteria"/>
</dbReference>
<accession>A0ABQ4Q9Z6</accession>
<name>A0ABQ4Q9Z6_9BURK</name>
<comment type="caution">
    <text evidence="2">The sequence shown here is derived from an EMBL/GenBank/DDBJ whole genome shotgun (WGS) entry which is preliminary data.</text>
</comment>
<keyword evidence="3" id="KW-1185">Reference proteome</keyword>
<sequence>MAYSENDNATGQGGVGIAGGQAKAMGQNKVLECSADHITRLVRELQDNGVGLNSSAGERQLSTLPKVLAFLGDRGLNTYEGTAAGYARLATRIQDLEADGWIIESRRENVIGPDGLFHRGVARYILVGRLPAPQQSTPAEEVQ</sequence>
<reference evidence="2 3" key="1">
    <citation type="journal article" date="2022" name="Int. J. Syst. Evol. Microbiol.">
        <title>Noviherbaspirillum aridicola sp. nov., isolated from an arid soil in Pakistan.</title>
        <authorList>
            <person name="Khan I.U."/>
            <person name="Saqib M."/>
            <person name="Amin A."/>
            <person name="Hussain F."/>
            <person name="Li L."/>
            <person name="Liu Y.H."/>
            <person name="Fang B.Z."/>
            <person name="Ahmed I."/>
            <person name="Li W.J."/>
        </authorList>
    </citation>
    <scope>NUCLEOTIDE SEQUENCE [LARGE SCALE GENOMIC DNA]</scope>
    <source>
        <strain evidence="2 3">NCCP-691</strain>
    </source>
</reference>
<feature type="domain" description="Winged helix-turn-helix" evidence="1">
    <location>
        <begin position="85"/>
        <end position="127"/>
    </location>
</feature>
<evidence type="ECO:0000259" key="1">
    <source>
        <dbReference type="Pfam" id="PF14090"/>
    </source>
</evidence>
<protein>
    <recommendedName>
        <fullName evidence="1">Winged helix-turn-helix domain-containing protein</fullName>
    </recommendedName>
</protein>
<dbReference type="Proteomes" id="UP000887222">
    <property type="component" value="Unassembled WGS sequence"/>
</dbReference>